<dbReference type="InterPro" id="IPR036397">
    <property type="entry name" value="RNaseH_sf"/>
</dbReference>
<comment type="caution">
    <text evidence="2">The sequence shown here is derived from an EMBL/GenBank/DDBJ whole genome shotgun (WGS) entry which is preliminary data.</text>
</comment>
<proteinExistence type="predicted"/>
<keyword evidence="5" id="KW-1185">Reference proteome</keyword>
<evidence type="ECO:0000313" key="5">
    <source>
        <dbReference type="Proteomes" id="UP000663829"/>
    </source>
</evidence>
<evidence type="ECO:0000313" key="1">
    <source>
        <dbReference type="EMBL" id="CAF1400240.1"/>
    </source>
</evidence>
<name>A0A815Q4A8_9BILA</name>
<dbReference type="EMBL" id="CAJOBA010047979">
    <property type="protein sequence ID" value="CAF4207631.1"/>
    <property type="molecule type" value="Genomic_DNA"/>
</dbReference>
<evidence type="ECO:0008006" key="6">
    <source>
        <dbReference type="Google" id="ProtNLM"/>
    </source>
</evidence>
<feature type="non-terminal residue" evidence="2">
    <location>
        <position position="101"/>
    </location>
</feature>
<sequence length="101" mass="11909">MAHRDSQSQTWCEEHFFDFIDKDRWPPNSLDLNVLDYHVWDAVGQQMRRDKVNNYETLREEIKKAVEFVPKKNVASSVDAWSRHIIKLSKNKGAYILSSSL</sequence>
<dbReference type="EMBL" id="CAJNOQ010019808">
    <property type="protein sequence ID" value="CAF1457360.1"/>
    <property type="molecule type" value="Genomic_DNA"/>
</dbReference>
<dbReference type="Proteomes" id="UP000682733">
    <property type="component" value="Unassembled WGS sequence"/>
</dbReference>
<protein>
    <recommendedName>
        <fullName evidence="6">Transposase</fullName>
    </recommendedName>
</protein>
<dbReference type="Proteomes" id="UP000681722">
    <property type="component" value="Unassembled WGS sequence"/>
</dbReference>
<accession>A0A815Q4A8</accession>
<dbReference type="Proteomes" id="UP000677228">
    <property type="component" value="Unassembled WGS sequence"/>
</dbReference>
<evidence type="ECO:0000313" key="2">
    <source>
        <dbReference type="EMBL" id="CAF1457360.1"/>
    </source>
</evidence>
<dbReference type="OrthoDB" id="6436543at2759"/>
<dbReference type="Gene3D" id="3.30.420.10">
    <property type="entry name" value="Ribonuclease H-like superfamily/Ribonuclease H"/>
    <property type="match status" value="1"/>
</dbReference>
<reference evidence="2" key="1">
    <citation type="submission" date="2021-02" db="EMBL/GenBank/DDBJ databases">
        <authorList>
            <person name="Nowell W R."/>
        </authorList>
    </citation>
    <scope>NUCLEOTIDE SEQUENCE</scope>
</reference>
<dbReference type="Proteomes" id="UP000663829">
    <property type="component" value="Unassembled WGS sequence"/>
</dbReference>
<dbReference type="EMBL" id="CAJNOK010026253">
    <property type="protein sequence ID" value="CAF1400240.1"/>
    <property type="molecule type" value="Genomic_DNA"/>
</dbReference>
<organism evidence="2 5">
    <name type="scientific">Didymodactylos carnosus</name>
    <dbReference type="NCBI Taxonomy" id="1234261"/>
    <lineage>
        <taxon>Eukaryota</taxon>
        <taxon>Metazoa</taxon>
        <taxon>Spiralia</taxon>
        <taxon>Gnathifera</taxon>
        <taxon>Rotifera</taxon>
        <taxon>Eurotatoria</taxon>
        <taxon>Bdelloidea</taxon>
        <taxon>Philodinida</taxon>
        <taxon>Philodinidae</taxon>
        <taxon>Didymodactylos</taxon>
    </lineage>
</organism>
<dbReference type="AlphaFoldDB" id="A0A815Q4A8"/>
<evidence type="ECO:0000313" key="3">
    <source>
        <dbReference type="EMBL" id="CAF4207631.1"/>
    </source>
</evidence>
<dbReference type="EMBL" id="CAJOBC010085263">
    <property type="protein sequence ID" value="CAF4328786.1"/>
    <property type="molecule type" value="Genomic_DNA"/>
</dbReference>
<gene>
    <name evidence="2" type="ORF">GPM918_LOCUS34953</name>
    <name evidence="1" type="ORF">OVA965_LOCUS33009</name>
    <name evidence="4" type="ORF">SRO942_LOCUS35667</name>
    <name evidence="3" type="ORF">TMI583_LOCUS33884</name>
</gene>
<evidence type="ECO:0000313" key="4">
    <source>
        <dbReference type="EMBL" id="CAF4328786.1"/>
    </source>
</evidence>
<dbReference type="GO" id="GO:0003676">
    <property type="term" value="F:nucleic acid binding"/>
    <property type="evidence" value="ECO:0007669"/>
    <property type="project" value="InterPro"/>
</dbReference>